<name>A0ABP0R9C3_9DINO</name>
<comment type="caution">
    <text evidence="2">The sequence shown here is derived from an EMBL/GenBank/DDBJ whole genome shotgun (WGS) entry which is preliminary data.</text>
</comment>
<dbReference type="EMBL" id="CAXAMM010041084">
    <property type="protein sequence ID" value="CAK9097172.1"/>
    <property type="molecule type" value="Genomic_DNA"/>
</dbReference>
<reference evidence="2 3" key="1">
    <citation type="submission" date="2024-02" db="EMBL/GenBank/DDBJ databases">
        <authorList>
            <person name="Chen Y."/>
            <person name="Shah S."/>
            <person name="Dougan E. K."/>
            <person name="Thang M."/>
            <person name="Chan C."/>
        </authorList>
    </citation>
    <scope>NUCLEOTIDE SEQUENCE [LARGE SCALE GENOMIC DNA]</scope>
</reference>
<accession>A0ABP0R9C3</accession>
<dbReference type="Proteomes" id="UP001642464">
    <property type="component" value="Unassembled WGS sequence"/>
</dbReference>
<evidence type="ECO:0000313" key="3">
    <source>
        <dbReference type="Proteomes" id="UP001642464"/>
    </source>
</evidence>
<evidence type="ECO:0000256" key="1">
    <source>
        <dbReference type="SAM" id="MobiDB-lite"/>
    </source>
</evidence>
<proteinExistence type="predicted"/>
<organism evidence="2 3">
    <name type="scientific">Durusdinium trenchii</name>
    <dbReference type="NCBI Taxonomy" id="1381693"/>
    <lineage>
        <taxon>Eukaryota</taxon>
        <taxon>Sar</taxon>
        <taxon>Alveolata</taxon>
        <taxon>Dinophyceae</taxon>
        <taxon>Suessiales</taxon>
        <taxon>Symbiodiniaceae</taxon>
        <taxon>Durusdinium</taxon>
    </lineage>
</organism>
<evidence type="ECO:0000313" key="2">
    <source>
        <dbReference type="EMBL" id="CAK9097172.1"/>
    </source>
</evidence>
<feature type="region of interest" description="Disordered" evidence="1">
    <location>
        <begin position="135"/>
        <end position="163"/>
    </location>
</feature>
<gene>
    <name evidence="2" type="ORF">SCF082_LOCUS45591</name>
</gene>
<protein>
    <submittedName>
        <fullName evidence="2">Uncharacterized protein</fullName>
    </submittedName>
</protein>
<feature type="compositionally biased region" description="Basic residues" evidence="1">
    <location>
        <begin position="151"/>
        <end position="163"/>
    </location>
</feature>
<sequence>MNVPRLPQRVYPHNMFYARSSAGQSDFAFGIGASRKVDSGSANLERIAPYGSHQYTSAFNEAQIPEYLRPIPGSVSMMDLKVSRANGLPPPSFALKDRRCWRRAVRKAWRRYCEEVSSPSVEEFKCHLPMTGSQLVPSEKSATEPSMVKSRFLRRAKRRRTAT</sequence>
<keyword evidence="3" id="KW-1185">Reference proteome</keyword>